<evidence type="ECO:0000313" key="4">
    <source>
        <dbReference type="EMBL" id="AII88113.1"/>
    </source>
</evidence>
<dbReference type="Proteomes" id="UP000028680">
    <property type="component" value="Chromosome"/>
</dbReference>
<dbReference type="Pfam" id="PF05050">
    <property type="entry name" value="Methyltransf_21"/>
    <property type="match status" value="1"/>
</dbReference>
<proteinExistence type="predicted"/>
<dbReference type="EMBL" id="CP003984">
    <property type="protein sequence ID" value="AII88113.1"/>
    <property type="molecule type" value="Genomic_DNA"/>
</dbReference>
<gene>
    <name evidence="4" type="ORF">RCA23_c25950</name>
</gene>
<evidence type="ECO:0000256" key="1">
    <source>
        <dbReference type="ARBA" id="ARBA00022679"/>
    </source>
</evidence>
<keyword evidence="5" id="KW-1185">Reference proteome</keyword>
<dbReference type="InterPro" id="IPR029044">
    <property type="entry name" value="Nucleotide-diphossugar_trans"/>
</dbReference>
<reference evidence="4 5" key="1">
    <citation type="journal article" date="2014" name="ISME J.">
        <title>Adaptation of an abundant Roseobacter RCA organism to pelagic systems revealed by genomic and transcriptomic analyses.</title>
        <authorList>
            <person name="Voget S."/>
            <person name="Wemheuer B."/>
            <person name="Brinkhoff T."/>
            <person name="Vollmers J."/>
            <person name="Dietrich S."/>
            <person name="Giebel H.A."/>
            <person name="Beardsley C."/>
            <person name="Sardemann C."/>
            <person name="Bakenhus I."/>
            <person name="Billerbeck S."/>
            <person name="Daniel R."/>
            <person name="Simon M."/>
        </authorList>
    </citation>
    <scope>NUCLEOTIDE SEQUENCE [LARGE SCALE GENOMIC DNA]</scope>
    <source>
        <strain evidence="4 5">RCA23</strain>
    </source>
</reference>
<dbReference type="NCBIfam" id="TIGR01444">
    <property type="entry name" value="fkbM_fam"/>
    <property type="match status" value="1"/>
</dbReference>
<keyword evidence="1" id="KW-0808">Transferase</keyword>
<dbReference type="PANTHER" id="PTHR32385:SF15">
    <property type="entry name" value="INOSITOL PHOSPHOCERAMIDE MANNOSYLTRANSFERASE 1"/>
    <property type="match status" value="1"/>
</dbReference>
<dbReference type="PANTHER" id="PTHR32385">
    <property type="entry name" value="MANNOSYL PHOSPHORYLINOSITOL CERAMIDE SYNTHASE"/>
    <property type="match status" value="1"/>
</dbReference>
<dbReference type="InterPro" id="IPR051706">
    <property type="entry name" value="Glycosyltransferase_domain"/>
</dbReference>
<name>A0AAN0RKY8_9RHOB</name>
<organism evidence="4 5">
    <name type="scientific">Planktomarina temperata RCA23</name>
    <dbReference type="NCBI Taxonomy" id="666509"/>
    <lineage>
        <taxon>Bacteria</taxon>
        <taxon>Pseudomonadati</taxon>
        <taxon>Pseudomonadota</taxon>
        <taxon>Alphaproteobacteria</taxon>
        <taxon>Rhodobacterales</taxon>
        <taxon>Paracoccaceae</taxon>
        <taxon>Planktomarina</taxon>
    </lineage>
</organism>
<protein>
    <submittedName>
        <fullName evidence="4">Methyltransferase, FkbM family</fullName>
    </submittedName>
</protein>
<dbReference type="SUPFAM" id="SSF53335">
    <property type="entry name" value="S-adenosyl-L-methionine-dependent methyltransferases"/>
    <property type="match status" value="1"/>
</dbReference>
<dbReference type="Gene3D" id="3.40.50.150">
    <property type="entry name" value="Vaccinia Virus protein VP39"/>
    <property type="match status" value="1"/>
</dbReference>
<evidence type="ECO:0000313" key="5">
    <source>
        <dbReference type="Proteomes" id="UP000028680"/>
    </source>
</evidence>
<evidence type="ECO:0000256" key="2">
    <source>
        <dbReference type="SAM" id="MobiDB-lite"/>
    </source>
</evidence>
<feature type="compositionally biased region" description="Polar residues" evidence="2">
    <location>
        <begin position="253"/>
        <end position="266"/>
    </location>
</feature>
<dbReference type="Pfam" id="PF04488">
    <property type="entry name" value="Gly_transf_sug"/>
    <property type="match status" value="1"/>
</dbReference>
<dbReference type="GO" id="GO:0051999">
    <property type="term" value="P:mannosyl-inositol phosphorylceramide biosynthetic process"/>
    <property type="evidence" value="ECO:0007669"/>
    <property type="project" value="TreeGrafter"/>
</dbReference>
<dbReference type="AlphaFoldDB" id="A0AAN0RKY8"/>
<keyword evidence="4" id="KW-0489">Methyltransferase</keyword>
<dbReference type="InterPro" id="IPR029063">
    <property type="entry name" value="SAM-dependent_MTases_sf"/>
</dbReference>
<feature type="region of interest" description="Disordered" evidence="2">
    <location>
        <begin position="246"/>
        <end position="267"/>
    </location>
</feature>
<dbReference type="SUPFAM" id="SSF53448">
    <property type="entry name" value="Nucleotide-diphospho-sugar transferases"/>
    <property type="match status" value="1"/>
</dbReference>
<dbReference type="RefSeq" id="WP_052377188.1">
    <property type="nucleotide sequence ID" value="NZ_CP003984.1"/>
</dbReference>
<dbReference type="InterPro" id="IPR006342">
    <property type="entry name" value="FkbM_mtfrase"/>
</dbReference>
<dbReference type="KEGG" id="ptp:RCA23_c25950"/>
<evidence type="ECO:0000259" key="3">
    <source>
        <dbReference type="Pfam" id="PF05050"/>
    </source>
</evidence>
<dbReference type="GO" id="GO:0000030">
    <property type="term" value="F:mannosyltransferase activity"/>
    <property type="evidence" value="ECO:0007669"/>
    <property type="project" value="TreeGrafter"/>
</dbReference>
<accession>A0AAN0RKY8</accession>
<dbReference type="GO" id="GO:0016020">
    <property type="term" value="C:membrane"/>
    <property type="evidence" value="ECO:0007669"/>
    <property type="project" value="GOC"/>
</dbReference>
<dbReference type="GO" id="GO:0008168">
    <property type="term" value="F:methyltransferase activity"/>
    <property type="evidence" value="ECO:0007669"/>
    <property type="project" value="UniProtKB-KW"/>
</dbReference>
<dbReference type="InterPro" id="IPR007577">
    <property type="entry name" value="GlycoTrfase_DXD_sugar-bd_CS"/>
</dbReference>
<dbReference type="Gene3D" id="3.90.550.20">
    <property type="match status" value="1"/>
</dbReference>
<sequence>MSSTLSRKERKIKFKSLAFAALQKSTGNETICVQVGAHDGKRWDPVFGHITQNGWNALVIEPHPIFFERLSENYADHPNVIPVNLAVSDVENDFMLFHVAQDAAGKYPKWLQGCASVHVSRMNDSIETACRLSGARREVGDLVATTIHAKRLDRILSENNYNRIDILVIDVEGHELAVLNSLSDPETFPKLAIIECNGRDLARQAEYVDAVSSMGLRIWRVGDDLWCLSDALIKDQDQQLSDLTKEIHPEPRNIQSQTADSDSKNQPIKVGLTPIPKKLGHIWIGDRQPPLEWMETWKQKHPDWDYQLFDNSYLSSRRWRCEAQIAEYMKRRQYAGVSDLMRYEILLEQGGFLPEADSICLRNVDELFVLPSLYTAYEHETKTRRFVSPFYASSPGHSFLAQILDEISQLQPKSLLTPFKSVGSRALRDFIKKRNPDISIFPSYFFNPRHHRGETYNGDGPVYAEQLWGTTKGLYKNLPDDQRAAALATTENLTEIWQGLPVNS</sequence>
<feature type="domain" description="Methyltransferase FkbM" evidence="3">
    <location>
        <begin position="34"/>
        <end position="206"/>
    </location>
</feature>
<dbReference type="GO" id="GO:0032259">
    <property type="term" value="P:methylation"/>
    <property type="evidence" value="ECO:0007669"/>
    <property type="project" value="UniProtKB-KW"/>
</dbReference>